<sequence length="198" mass="22156">MNQIKKILFLVGLAFWLNGSASGQDGFTISYPVAFATGDIADYVKPVSFRGLTFDYRSRINENIALGLSSGWNVFYEELPYDTYTIGNESISGKQYRYNNQIPILFTAAYYLKPDQKFNPYGSLGIGTTYSRRNTDMGLYTVELEAWNFTLAPEVGVQSEVIPGLNTSFSLIYYNGFQAGNELDKAQSYLAIKIGVEL</sequence>
<evidence type="ECO:0008006" key="4">
    <source>
        <dbReference type="Google" id="ProtNLM"/>
    </source>
</evidence>
<evidence type="ECO:0000256" key="1">
    <source>
        <dbReference type="SAM" id="SignalP"/>
    </source>
</evidence>
<dbReference type="AlphaFoldDB" id="A0A918PL41"/>
<dbReference type="Proteomes" id="UP000619457">
    <property type="component" value="Unassembled WGS sequence"/>
</dbReference>
<reference evidence="2" key="1">
    <citation type="journal article" date="2014" name="Int. J. Syst. Evol. Microbiol.">
        <title>Complete genome sequence of Corynebacterium casei LMG S-19264T (=DSM 44701T), isolated from a smear-ripened cheese.</title>
        <authorList>
            <consortium name="US DOE Joint Genome Institute (JGI-PGF)"/>
            <person name="Walter F."/>
            <person name="Albersmeier A."/>
            <person name="Kalinowski J."/>
            <person name="Ruckert C."/>
        </authorList>
    </citation>
    <scope>NUCLEOTIDE SEQUENCE</scope>
    <source>
        <strain evidence="2">KCTC 12368</strain>
    </source>
</reference>
<comment type="caution">
    <text evidence="2">The sequence shown here is derived from an EMBL/GenBank/DDBJ whole genome shotgun (WGS) entry which is preliminary data.</text>
</comment>
<feature type="signal peptide" evidence="1">
    <location>
        <begin position="1"/>
        <end position="23"/>
    </location>
</feature>
<reference evidence="2" key="2">
    <citation type="submission" date="2020-09" db="EMBL/GenBank/DDBJ databases">
        <authorList>
            <person name="Sun Q."/>
            <person name="Kim S."/>
        </authorList>
    </citation>
    <scope>NUCLEOTIDE SEQUENCE</scope>
    <source>
        <strain evidence="2">KCTC 12368</strain>
    </source>
</reference>
<evidence type="ECO:0000313" key="2">
    <source>
        <dbReference type="EMBL" id="GGZ12600.1"/>
    </source>
</evidence>
<name>A0A918PL41_9BACT</name>
<dbReference type="RefSeq" id="WP_018475160.1">
    <property type="nucleotide sequence ID" value="NZ_BMWX01000001.1"/>
</dbReference>
<protein>
    <recommendedName>
        <fullName evidence="4">Outer membrane protein beta-barrel domain-containing protein</fullName>
    </recommendedName>
</protein>
<keyword evidence="1" id="KW-0732">Signal</keyword>
<feature type="chain" id="PRO_5036712751" description="Outer membrane protein beta-barrel domain-containing protein" evidence="1">
    <location>
        <begin position="24"/>
        <end position="198"/>
    </location>
</feature>
<evidence type="ECO:0000313" key="3">
    <source>
        <dbReference type="Proteomes" id="UP000619457"/>
    </source>
</evidence>
<dbReference type="SUPFAM" id="SSF56925">
    <property type="entry name" value="OMPA-like"/>
    <property type="match status" value="1"/>
</dbReference>
<organism evidence="2 3">
    <name type="scientific">Echinicola pacifica</name>
    <dbReference type="NCBI Taxonomy" id="346377"/>
    <lineage>
        <taxon>Bacteria</taxon>
        <taxon>Pseudomonadati</taxon>
        <taxon>Bacteroidota</taxon>
        <taxon>Cytophagia</taxon>
        <taxon>Cytophagales</taxon>
        <taxon>Cyclobacteriaceae</taxon>
        <taxon>Echinicola</taxon>
    </lineage>
</organism>
<gene>
    <name evidence="2" type="ORF">GCM10007049_00360</name>
</gene>
<keyword evidence="3" id="KW-1185">Reference proteome</keyword>
<proteinExistence type="predicted"/>
<dbReference type="Gene3D" id="2.40.160.20">
    <property type="match status" value="1"/>
</dbReference>
<accession>A0A918PL41</accession>
<dbReference type="InterPro" id="IPR011250">
    <property type="entry name" value="OMP/PagP_B-barrel"/>
</dbReference>
<dbReference type="EMBL" id="BMWX01000001">
    <property type="protein sequence ID" value="GGZ12600.1"/>
    <property type="molecule type" value="Genomic_DNA"/>
</dbReference>